<evidence type="ECO:0000256" key="4">
    <source>
        <dbReference type="ARBA" id="ARBA00023163"/>
    </source>
</evidence>
<dbReference type="CDD" id="cd00038">
    <property type="entry name" value="CAP_ED"/>
    <property type="match status" value="1"/>
</dbReference>
<sequence>MYLKETLDQFASPANMLKLLKKDPSFNKHCIQERLEEGTTITSDNRRKYIYIIVDGFMKFIFEGIDKQNFVFILQHGSFPHLPVYSEDIPKHTKIVALTDVIWWRIDFQFFKKMMELEDPRNYLMLHQLAETRRKLYIIAIQEKLSARDSIYFSLNTMMDFGLQISANVMELPEFLTYQELASHANTSKSYTSKVLMELREEGILDSQKKPWRINDIQRLKKLINIENLQAYL</sequence>
<dbReference type="AlphaFoldDB" id="A0A7X0X8S7"/>
<protein>
    <submittedName>
        <fullName evidence="6">Crp/Fnr family transcriptional regulator</fullName>
    </submittedName>
</protein>
<dbReference type="InterPro" id="IPR018490">
    <property type="entry name" value="cNMP-bd_dom_sf"/>
</dbReference>
<dbReference type="InterPro" id="IPR014710">
    <property type="entry name" value="RmlC-like_jellyroll"/>
</dbReference>
<comment type="caution">
    <text evidence="6">The sequence shown here is derived from an EMBL/GenBank/DDBJ whole genome shotgun (WGS) entry which is preliminary data.</text>
</comment>
<keyword evidence="2" id="KW-0238">DNA-binding</keyword>
<dbReference type="GO" id="GO:0003677">
    <property type="term" value="F:DNA binding"/>
    <property type="evidence" value="ECO:0007669"/>
    <property type="project" value="UniProtKB-KW"/>
</dbReference>
<dbReference type="Gene3D" id="1.10.10.10">
    <property type="entry name" value="Winged helix-like DNA-binding domain superfamily/Winged helix DNA-binding domain"/>
    <property type="match status" value="1"/>
</dbReference>
<evidence type="ECO:0000256" key="1">
    <source>
        <dbReference type="ARBA" id="ARBA00023015"/>
    </source>
</evidence>
<dbReference type="EMBL" id="JAASTW010000015">
    <property type="protein sequence ID" value="MBC1489683.1"/>
    <property type="molecule type" value="Genomic_DNA"/>
</dbReference>
<dbReference type="GO" id="GO:0006355">
    <property type="term" value="P:regulation of DNA-templated transcription"/>
    <property type="evidence" value="ECO:0007669"/>
    <property type="project" value="InterPro"/>
</dbReference>
<dbReference type="PROSITE" id="PS50042">
    <property type="entry name" value="CNMP_BINDING_3"/>
    <property type="match status" value="1"/>
</dbReference>
<dbReference type="Proteomes" id="UP000561617">
    <property type="component" value="Unassembled WGS sequence"/>
</dbReference>
<organism evidence="6 7">
    <name type="scientific">Listeria immobilis</name>
    <dbReference type="NCBI Taxonomy" id="2713502"/>
    <lineage>
        <taxon>Bacteria</taxon>
        <taxon>Bacillati</taxon>
        <taxon>Bacillota</taxon>
        <taxon>Bacilli</taxon>
        <taxon>Bacillales</taxon>
        <taxon>Listeriaceae</taxon>
        <taxon>Listeria</taxon>
    </lineage>
</organism>
<dbReference type="SUPFAM" id="SSF46785">
    <property type="entry name" value="Winged helix' DNA-binding domain"/>
    <property type="match status" value="1"/>
</dbReference>
<evidence type="ECO:0000313" key="6">
    <source>
        <dbReference type="EMBL" id="MBC1489683.1"/>
    </source>
</evidence>
<dbReference type="RefSeq" id="WP_185381384.1">
    <property type="nucleotide sequence ID" value="NZ_JAASTW010000015.1"/>
</dbReference>
<name>A0A7X0X8S7_9LIST</name>
<keyword evidence="1" id="KW-0805">Transcription regulation</keyword>
<evidence type="ECO:0000256" key="3">
    <source>
        <dbReference type="ARBA" id="ARBA00023159"/>
    </source>
</evidence>
<dbReference type="InterPro" id="IPR012318">
    <property type="entry name" value="HTH_CRP"/>
</dbReference>
<evidence type="ECO:0000313" key="7">
    <source>
        <dbReference type="Proteomes" id="UP000561617"/>
    </source>
</evidence>
<evidence type="ECO:0000259" key="5">
    <source>
        <dbReference type="PROSITE" id="PS50042"/>
    </source>
</evidence>
<dbReference type="InterPro" id="IPR036388">
    <property type="entry name" value="WH-like_DNA-bd_sf"/>
</dbReference>
<evidence type="ECO:0000256" key="2">
    <source>
        <dbReference type="ARBA" id="ARBA00023125"/>
    </source>
</evidence>
<feature type="domain" description="Cyclic nucleotide-binding" evidence="5">
    <location>
        <begin position="50"/>
        <end position="115"/>
    </location>
</feature>
<dbReference type="Gene3D" id="2.60.120.10">
    <property type="entry name" value="Jelly Rolls"/>
    <property type="match status" value="1"/>
</dbReference>
<keyword evidence="4" id="KW-0804">Transcription</keyword>
<proteinExistence type="predicted"/>
<reference evidence="6 7" key="1">
    <citation type="submission" date="2020-03" db="EMBL/GenBank/DDBJ databases">
        <title>Soil Listeria distribution.</title>
        <authorList>
            <person name="Liao J."/>
            <person name="Wiedmann M."/>
        </authorList>
    </citation>
    <scope>NUCLEOTIDE SEQUENCE [LARGE SCALE GENOMIC DNA]</scope>
    <source>
        <strain evidence="6 7">FSL L7-1554</strain>
    </source>
</reference>
<accession>A0A7X0X8S7</accession>
<keyword evidence="3" id="KW-0010">Activator</keyword>
<dbReference type="InterPro" id="IPR000595">
    <property type="entry name" value="cNMP-bd_dom"/>
</dbReference>
<dbReference type="SUPFAM" id="SSF51206">
    <property type="entry name" value="cAMP-binding domain-like"/>
    <property type="match status" value="1"/>
</dbReference>
<gene>
    <name evidence="6" type="ORF">HCJ38_11830</name>
</gene>
<dbReference type="InterPro" id="IPR036390">
    <property type="entry name" value="WH_DNA-bd_sf"/>
</dbReference>
<dbReference type="Pfam" id="PF13545">
    <property type="entry name" value="HTH_Crp_2"/>
    <property type="match status" value="1"/>
</dbReference>